<proteinExistence type="predicted"/>
<accession>A0AC61Y3Y5</accession>
<gene>
    <name evidence="1" type="primary">lip2_1</name>
    <name evidence="1" type="ORF">FVB9532_00427</name>
</gene>
<keyword evidence="1" id="KW-0378">Hydrolase</keyword>
<dbReference type="EC" id="3.1.1.3" evidence="1"/>
<reference evidence="1" key="1">
    <citation type="submission" date="2019-09" db="EMBL/GenBank/DDBJ databases">
        <authorList>
            <person name="Rodrigo-Torres L."/>
            <person name="Arahal R. D."/>
            <person name="Lucena T."/>
        </authorList>
    </citation>
    <scope>NUCLEOTIDE SEQUENCE</scope>
    <source>
        <strain evidence="1">ISS653</strain>
    </source>
</reference>
<sequence>MKFKFLILFLFTSLFLHAQERFVDPLFKSKKAIERTYAQKDGEDLKLYIYEPQNDKSTKRPVIIFMHGGGFGVGSPHNKDEVKFAKECAQRGFVAVQIGYRLTRKGKSFGCDFSAEGKRETFKKAAKDYLDAVTYMIQHKDEFHIDPHKIIAGGSSAGAEAILHAVYQQELLWEENSTYEDIDFAGVFSLAGAILDTRYMNDENTTPAIFFHGTDDNLVPYATAAHHYCEKSQPGYLILDGSRSIANRLKELNTAYLLYTFKGAKHEISSIPFDYLPEIFSYVKDVFLENNFKQTEVVID</sequence>
<dbReference type="EMBL" id="CABVMM010000002">
    <property type="protein sequence ID" value="VVU99175.1"/>
    <property type="molecule type" value="Genomic_DNA"/>
</dbReference>
<dbReference type="Proteomes" id="UP000356253">
    <property type="component" value="Unassembled WGS sequence"/>
</dbReference>
<comment type="caution">
    <text evidence="1">The sequence shown here is derived from an EMBL/GenBank/DDBJ whole genome shotgun (WGS) entry which is preliminary data.</text>
</comment>
<protein>
    <submittedName>
        <fullName evidence="1">Lipase 2</fullName>
        <ecNumber evidence="1">3.1.1.3</ecNumber>
    </submittedName>
</protein>
<keyword evidence="2" id="KW-1185">Reference proteome</keyword>
<evidence type="ECO:0000313" key="1">
    <source>
        <dbReference type="EMBL" id="VVU99175.1"/>
    </source>
</evidence>
<organism evidence="1 2">
    <name type="scientific">Mesonia oceanica</name>
    <dbReference type="NCBI Taxonomy" id="2687242"/>
    <lineage>
        <taxon>Bacteria</taxon>
        <taxon>Pseudomonadati</taxon>
        <taxon>Bacteroidota</taxon>
        <taxon>Flavobacteriia</taxon>
        <taxon>Flavobacteriales</taxon>
        <taxon>Flavobacteriaceae</taxon>
        <taxon>Mesonia</taxon>
    </lineage>
</organism>
<evidence type="ECO:0000313" key="2">
    <source>
        <dbReference type="Proteomes" id="UP000356253"/>
    </source>
</evidence>
<name>A0AC61Y3Y5_9FLAO</name>